<dbReference type="InterPro" id="IPR012910">
    <property type="entry name" value="Plug_dom"/>
</dbReference>
<keyword evidence="4 8" id="KW-0812">Transmembrane</keyword>
<dbReference type="InterPro" id="IPR000531">
    <property type="entry name" value="Beta-barrel_TonB"/>
</dbReference>
<keyword evidence="3 8" id="KW-1134">Transmembrane beta strand</keyword>
<evidence type="ECO:0000313" key="14">
    <source>
        <dbReference type="Proteomes" id="UP000615326"/>
    </source>
</evidence>
<evidence type="ECO:0000256" key="1">
    <source>
        <dbReference type="ARBA" id="ARBA00004571"/>
    </source>
</evidence>
<dbReference type="Pfam" id="PF07715">
    <property type="entry name" value="Plug"/>
    <property type="match status" value="1"/>
</dbReference>
<comment type="subcellular location">
    <subcellularLocation>
        <location evidence="1 8">Cell outer membrane</location>
        <topology evidence="1 8">Multi-pass membrane protein</topology>
    </subcellularLocation>
</comment>
<dbReference type="SUPFAM" id="SSF56935">
    <property type="entry name" value="Porins"/>
    <property type="match status" value="1"/>
</dbReference>
<dbReference type="PANTHER" id="PTHR47234">
    <property type="match status" value="1"/>
</dbReference>
<dbReference type="Pfam" id="PF00593">
    <property type="entry name" value="TonB_dep_Rec_b-barrel"/>
    <property type="match status" value="1"/>
</dbReference>
<evidence type="ECO:0000256" key="10">
    <source>
        <dbReference type="SAM" id="MobiDB-lite"/>
    </source>
</evidence>
<dbReference type="Gene3D" id="2.40.170.20">
    <property type="entry name" value="TonB-dependent receptor, beta-barrel domain"/>
    <property type="match status" value="1"/>
</dbReference>
<keyword evidence="2 8" id="KW-0813">Transport</keyword>
<keyword evidence="5 9" id="KW-0798">TonB box</keyword>
<evidence type="ECO:0000256" key="2">
    <source>
        <dbReference type="ARBA" id="ARBA00022448"/>
    </source>
</evidence>
<evidence type="ECO:0000256" key="8">
    <source>
        <dbReference type="PROSITE-ProRule" id="PRU01360"/>
    </source>
</evidence>
<evidence type="ECO:0000256" key="3">
    <source>
        <dbReference type="ARBA" id="ARBA00022452"/>
    </source>
</evidence>
<feature type="domain" description="TonB-dependent receptor-like beta-barrel" evidence="11">
    <location>
        <begin position="271"/>
        <end position="753"/>
    </location>
</feature>
<comment type="caution">
    <text evidence="13">The sequence shown here is derived from an EMBL/GenBank/DDBJ whole genome shotgun (WGS) entry which is preliminary data.</text>
</comment>
<dbReference type="Proteomes" id="UP000615326">
    <property type="component" value="Unassembled WGS sequence"/>
</dbReference>
<keyword evidence="13" id="KW-0675">Receptor</keyword>
<evidence type="ECO:0000256" key="7">
    <source>
        <dbReference type="ARBA" id="ARBA00023237"/>
    </source>
</evidence>
<sequence>MRPSHVLASTDPEAISVTGSQPVGNSAISPGTRRHSTTQVTIVSNAELMATGQTNLTQALAQMSPSISSPPQPGTGPDAFVQTMQLRGLSADQTLILVDGHRRHISAAFNPNPGPNWGTEPTDIGLIPISAVDHVEIVTEGASALYGQDAIAGAVNIVLRRDTKGGQVNFKNSGYYAGDGQALDGSASYGMALGHSGGYLDLAAQVTHQLPTNRSGLYNGTMYHALPDGSPDPRDATASRDVQRSLGLSKTTQEDLSANMELPLTNSISLYSTDTYSHRRLNAAENYRSAADDLTVDALWPNGMLPYLKLNENDFEVNNGFRGRTLGFSWDSYINYAKDHQTYHMQGTNNASLGTASPTTFYTGKAVSSQLSTGFKASRNFETGVLPKPLGLEFGAEYRRDGFQMGAGDEASWTDGGVPILTGPDAGKAATPGAADHAGNPPLSVTSQNRDVYDGHMNLDLFLTKKWEWTFGGRAVSYNNLATVMTGSVGTRYNVSHRFALRASVNTGYRPPTLGQTYYFYSSPSPTYTTVQIPTNSSAAQALGAGKLKGEYSRSYSIGLDATPVDNFHVTGNLYYIAINDRLASTSTLGGSAVQALLANSGLGNATYATYYTNPVNTNTFGGDLTADYTLSTQRYGRFVFSFGVNITDNEIRSYNKVPSVLKQLGLSYFNAYAKEILLHSSPKNRENLAVNWNYGKWSLFVQESRYGSLVYVATPSTPTSLWAKQSPAFVTNIELGYHIFPRWSVAIGANNLGNEYPTRVNKKAIASQFNAMVYSPYSPYGSNGGMYYVRTSLGF</sequence>
<keyword evidence="14" id="KW-1185">Reference proteome</keyword>
<dbReference type="InterPro" id="IPR037066">
    <property type="entry name" value="Plug_dom_sf"/>
</dbReference>
<dbReference type="Gene3D" id="2.170.130.10">
    <property type="entry name" value="TonB-dependent receptor, plug domain"/>
    <property type="match status" value="1"/>
</dbReference>
<protein>
    <submittedName>
        <fullName evidence="13">TonB-dependent receptor plug domain-containing protein</fullName>
    </submittedName>
</protein>
<evidence type="ECO:0000313" key="13">
    <source>
        <dbReference type="EMBL" id="NHO32339.1"/>
    </source>
</evidence>
<feature type="region of interest" description="Disordered" evidence="10">
    <location>
        <begin position="1"/>
        <end position="36"/>
    </location>
</feature>
<feature type="domain" description="TonB-dependent receptor plug" evidence="12">
    <location>
        <begin position="34"/>
        <end position="154"/>
    </location>
</feature>
<reference evidence="13 14" key="1">
    <citation type="journal article" date="2020" name="Int. J. Syst. Evol. Microbiol.">
        <title>Novel acetic acid bacteria from cider fermentations: Acetobacter conturbans sp. nov. and Acetobacter fallax sp. nov.</title>
        <authorList>
            <person name="Sombolestani A.S."/>
            <person name="Cleenwerck I."/>
            <person name="Cnockaert M."/>
            <person name="Borremans W."/>
            <person name="Wieme A.D."/>
            <person name="De Vuyst L."/>
            <person name="Vandamme P."/>
        </authorList>
    </citation>
    <scope>NUCLEOTIDE SEQUENCE [LARGE SCALE GENOMIC DNA]</scope>
    <source>
        <strain evidence="13 14">LMG 1637</strain>
    </source>
</reference>
<dbReference type="PROSITE" id="PS52016">
    <property type="entry name" value="TONB_DEPENDENT_REC_3"/>
    <property type="match status" value="1"/>
</dbReference>
<evidence type="ECO:0000259" key="11">
    <source>
        <dbReference type="Pfam" id="PF00593"/>
    </source>
</evidence>
<dbReference type="PANTHER" id="PTHR47234:SF3">
    <property type="entry name" value="SECRETIN_TONB SHORT N-TERMINAL DOMAIN-CONTAINING PROTEIN"/>
    <property type="match status" value="1"/>
</dbReference>
<evidence type="ECO:0000256" key="9">
    <source>
        <dbReference type="RuleBase" id="RU003357"/>
    </source>
</evidence>
<keyword evidence="6 8" id="KW-0472">Membrane</keyword>
<dbReference type="InterPro" id="IPR039426">
    <property type="entry name" value="TonB-dep_rcpt-like"/>
</dbReference>
<evidence type="ECO:0000256" key="5">
    <source>
        <dbReference type="ARBA" id="ARBA00023077"/>
    </source>
</evidence>
<gene>
    <name evidence="13" type="ORF">GOB84_07130</name>
</gene>
<dbReference type="InterPro" id="IPR036942">
    <property type="entry name" value="Beta-barrel_TonB_sf"/>
</dbReference>
<accession>A0ABX0KA85</accession>
<organism evidence="13 14">
    <name type="scientific">Acetobacter fallax</name>
    <dbReference type="NCBI Taxonomy" id="1737473"/>
    <lineage>
        <taxon>Bacteria</taxon>
        <taxon>Pseudomonadati</taxon>
        <taxon>Pseudomonadota</taxon>
        <taxon>Alphaproteobacteria</taxon>
        <taxon>Acetobacterales</taxon>
        <taxon>Acetobacteraceae</taxon>
        <taxon>Acetobacter</taxon>
    </lineage>
</organism>
<feature type="compositionally biased region" description="Polar residues" evidence="10">
    <location>
        <begin position="17"/>
        <end position="29"/>
    </location>
</feature>
<comment type="similarity">
    <text evidence="8 9">Belongs to the TonB-dependent receptor family.</text>
</comment>
<evidence type="ECO:0000259" key="12">
    <source>
        <dbReference type="Pfam" id="PF07715"/>
    </source>
</evidence>
<proteinExistence type="inferred from homology"/>
<name>A0ABX0KA85_9PROT</name>
<evidence type="ECO:0000256" key="6">
    <source>
        <dbReference type="ARBA" id="ARBA00023136"/>
    </source>
</evidence>
<evidence type="ECO:0000256" key="4">
    <source>
        <dbReference type="ARBA" id="ARBA00022692"/>
    </source>
</evidence>
<keyword evidence="7 8" id="KW-0998">Cell outer membrane</keyword>
<dbReference type="EMBL" id="WOSW01000009">
    <property type="protein sequence ID" value="NHO32339.1"/>
    <property type="molecule type" value="Genomic_DNA"/>
</dbReference>